<dbReference type="InterPro" id="IPR011043">
    <property type="entry name" value="Gal_Oxase/kelch_b-propeller"/>
</dbReference>
<dbReference type="SUPFAM" id="SSF50965">
    <property type="entry name" value="Galactose oxidase, central domain"/>
    <property type="match status" value="1"/>
</dbReference>
<dbReference type="Proteomes" id="UP000626092">
    <property type="component" value="Unassembled WGS sequence"/>
</dbReference>
<dbReference type="PANTHER" id="PTHR31672">
    <property type="entry name" value="BNACNNG10540D PROTEIN"/>
    <property type="match status" value="1"/>
</dbReference>
<dbReference type="EMBL" id="WJXA01000318">
    <property type="protein sequence ID" value="KAF7113231.1"/>
    <property type="molecule type" value="Genomic_DNA"/>
</dbReference>
<accession>A0A834FUA6</accession>
<dbReference type="InterPro" id="IPR015915">
    <property type="entry name" value="Kelch-typ_b-propeller"/>
</dbReference>
<dbReference type="InterPro" id="IPR050796">
    <property type="entry name" value="SCF_F-box_component"/>
</dbReference>
<dbReference type="InterPro" id="IPR017451">
    <property type="entry name" value="F-box-assoc_interact_dom"/>
</dbReference>
<protein>
    <recommendedName>
        <fullName evidence="1">F-box associated beta-propeller type 1 domain-containing protein</fullName>
    </recommendedName>
</protein>
<dbReference type="PANTHER" id="PTHR31672:SF13">
    <property type="entry name" value="F-BOX PROTEIN CPR30-LIKE"/>
    <property type="match status" value="1"/>
</dbReference>
<dbReference type="Gene3D" id="2.120.10.80">
    <property type="entry name" value="Kelch-type beta propeller"/>
    <property type="match status" value="1"/>
</dbReference>
<sequence>MGTDYTHHHRLILSYPYPHTDVKSCSLYSILNEQSDTAVDLDFPSKVSNHRGTIVGCCDGLVCIASDREVFIWNPSTRKSKRLPDVEIPSPYHYIAMHGFGYDESIDDYKVAVFSCDANNSNRGFEGEGKVYSLRTNSWRRIGGFPRCFHMDVSGTYLNGALHWIVSRESNPIKPIIYSLDLAKETYGEVLLPDYGDGHLCRSFLDVLNGCLRIVCAYHEYVDEPRTRRCDSHNRSAYIGSLGGVKDFDSLYVTNSECIKCLYSHLIILLNGGRSSPSCFAGLGKCQERCGLLILLDS</sequence>
<dbReference type="NCBIfam" id="TIGR01640">
    <property type="entry name" value="F_box_assoc_1"/>
    <property type="match status" value="1"/>
</dbReference>
<proteinExistence type="predicted"/>
<dbReference type="InterPro" id="IPR006527">
    <property type="entry name" value="F-box-assoc_dom_typ1"/>
</dbReference>
<organism evidence="2 3">
    <name type="scientific">Rhododendron simsii</name>
    <name type="common">Sims's rhododendron</name>
    <dbReference type="NCBI Taxonomy" id="118357"/>
    <lineage>
        <taxon>Eukaryota</taxon>
        <taxon>Viridiplantae</taxon>
        <taxon>Streptophyta</taxon>
        <taxon>Embryophyta</taxon>
        <taxon>Tracheophyta</taxon>
        <taxon>Spermatophyta</taxon>
        <taxon>Magnoliopsida</taxon>
        <taxon>eudicotyledons</taxon>
        <taxon>Gunneridae</taxon>
        <taxon>Pentapetalae</taxon>
        <taxon>asterids</taxon>
        <taxon>Ericales</taxon>
        <taxon>Ericaceae</taxon>
        <taxon>Ericoideae</taxon>
        <taxon>Rhodoreae</taxon>
        <taxon>Rhododendron</taxon>
    </lineage>
</organism>
<evidence type="ECO:0000259" key="1">
    <source>
        <dbReference type="Pfam" id="PF07734"/>
    </source>
</evidence>
<keyword evidence="3" id="KW-1185">Reference proteome</keyword>
<name>A0A834FUA6_RHOSS</name>
<evidence type="ECO:0000313" key="3">
    <source>
        <dbReference type="Proteomes" id="UP000626092"/>
    </source>
</evidence>
<comment type="caution">
    <text evidence="2">The sequence shown here is derived from an EMBL/GenBank/DDBJ whole genome shotgun (WGS) entry which is preliminary data.</text>
</comment>
<dbReference type="AlphaFoldDB" id="A0A834FUA6"/>
<gene>
    <name evidence="2" type="ORF">RHSIM_RhsimUnG0147300</name>
</gene>
<feature type="domain" description="F-box associated beta-propeller type 1" evidence="1">
    <location>
        <begin position="47"/>
        <end position="196"/>
    </location>
</feature>
<dbReference type="Pfam" id="PF07734">
    <property type="entry name" value="FBA_1"/>
    <property type="match status" value="1"/>
</dbReference>
<reference evidence="2" key="1">
    <citation type="submission" date="2019-11" db="EMBL/GenBank/DDBJ databases">
        <authorList>
            <person name="Liu Y."/>
            <person name="Hou J."/>
            <person name="Li T.-Q."/>
            <person name="Guan C.-H."/>
            <person name="Wu X."/>
            <person name="Wu H.-Z."/>
            <person name="Ling F."/>
            <person name="Zhang R."/>
            <person name="Shi X.-G."/>
            <person name="Ren J.-P."/>
            <person name="Chen E.-F."/>
            <person name="Sun J.-M."/>
        </authorList>
    </citation>
    <scope>NUCLEOTIDE SEQUENCE</scope>
    <source>
        <strain evidence="2">Adult_tree_wgs_1</strain>
        <tissue evidence="2">Leaves</tissue>
    </source>
</reference>
<dbReference type="OrthoDB" id="591557at2759"/>
<evidence type="ECO:0000313" key="2">
    <source>
        <dbReference type="EMBL" id="KAF7113231.1"/>
    </source>
</evidence>